<dbReference type="AlphaFoldDB" id="A0A9K3LLC6"/>
<protein>
    <submittedName>
        <fullName evidence="3">Uncharacterized protein</fullName>
    </submittedName>
</protein>
<evidence type="ECO:0000313" key="4">
    <source>
        <dbReference type="Proteomes" id="UP000693970"/>
    </source>
</evidence>
<accession>A0A9K3LLC6</accession>
<feature type="chain" id="PRO_5039931364" evidence="2">
    <location>
        <begin position="28"/>
        <end position="270"/>
    </location>
</feature>
<organism evidence="3 4">
    <name type="scientific">Nitzschia inconspicua</name>
    <dbReference type="NCBI Taxonomy" id="303405"/>
    <lineage>
        <taxon>Eukaryota</taxon>
        <taxon>Sar</taxon>
        <taxon>Stramenopiles</taxon>
        <taxon>Ochrophyta</taxon>
        <taxon>Bacillariophyta</taxon>
        <taxon>Bacillariophyceae</taxon>
        <taxon>Bacillariophycidae</taxon>
        <taxon>Bacillariales</taxon>
        <taxon>Bacillariaceae</taxon>
        <taxon>Nitzschia</taxon>
    </lineage>
</organism>
<feature type="region of interest" description="Disordered" evidence="1">
    <location>
        <begin position="59"/>
        <end position="86"/>
    </location>
</feature>
<gene>
    <name evidence="3" type="ORF">IV203_026261</name>
</gene>
<comment type="caution">
    <text evidence="3">The sequence shown here is derived from an EMBL/GenBank/DDBJ whole genome shotgun (WGS) entry which is preliminary data.</text>
</comment>
<feature type="compositionally biased region" description="Low complexity" evidence="1">
    <location>
        <begin position="63"/>
        <end position="75"/>
    </location>
</feature>
<dbReference type="OrthoDB" id="48210at2759"/>
<reference evidence="3" key="2">
    <citation type="submission" date="2021-04" db="EMBL/GenBank/DDBJ databases">
        <authorList>
            <person name="Podell S."/>
        </authorList>
    </citation>
    <scope>NUCLEOTIDE SEQUENCE</scope>
    <source>
        <strain evidence="3">Hildebrandi</strain>
    </source>
</reference>
<reference evidence="3" key="1">
    <citation type="journal article" date="2021" name="Sci. Rep.">
        <title>Diploid genomic architecture of Nitzschia inconspicua, an elite biomass production diatom.</title>
        <authorList>
            <person name="Oliver A."/>
            <person name="Podell S."/>
            <person name="Pinowska A."/>
            <person name="Traller J.C."/>
            <person name="Smith S.R."/>
            <person name="McClure R."/>
            <person name="Beliaev A."/>
            <person name="Bohutskyi P."/>
            <person name="Hill E.A."/>
            <person name="Rabines A."/>
            <person name="Zheng H."/>
            <person name="Allen L.Z."/>
            <person name="Kuo A."/>
            <person name="Grigoriev I.V."/>
            <person name="Allen A.E."/>
            <person name="Hazlebeck D."/>
            <person name="Allen E.E."/>
        </authorList>
    </citation>
    <scope>NUCLEOTIDE SEQUENCE</scope>
    <source>
        <strain evidence="3">Hildebrandi</strain>
    </source>
</reference>
<keyword evidence="2" id="KW-0732">Signal</keyword>
<feature type="signal peptide" evidence="2">
    <location>
        <begin position="1"/>
        <end position="27"/>
    </location>
</feature>
<evidence type="ECO:0000256" key="2">
    <source>
        <dbReference type="SAM" id="SignalP"/>
    </source>
</evidence>
<dbReference type="Proteomes" id="UP000693970">
    <property type="component" value="Unassembled WGS sequence"/>
</dbReference>
<name>A0A9K3LLC6_9STRA</name>
<evidence type="ECO:0000313" key="3">
    <source>
        <dbReference type="EMBL" id="KAG7362901.1"/>
    </source>
</evidence>
<dbReference type="EMBL" id="JAGRRH010000010">
    <property type="protein sequence ID" value="KAG7362901.1"/>
    <property type="molecule type" value="Genomic_DNA"/>
</dbReference>
<sequence length="270" mass="30393">MMMTSPYLSIRVLMLFLLLLCCRNNNGIYIAAFQRRSFHQISHRHGQCSNHGSSQAQVSPILSASSSNSSNNNDNANRDRPTIVPSRSVGDVVQGLHGSKYQFQNFPFEGQQFAETGYTSGNYQGDPSAVQASMAQEPLPEWAIRWQQTFVPPKGAMELNVFLQQQQQQQQEPITISIRNDERSWEKFYTFVLWREEEEEGVGTPCSIDASYLIKVTPKLGMLAPRGSRDANFSDTVPLQVSAKINDPEAVGKLWLLVGTEAEKWVYKLV</sequence>
<evidence type="ECO:0000256" key="1">
    <source>
        <dbReference type="SAM" id="MobiDB-lite"/>
    </source>
</evidence>
<keyword evidence="4" id="KW-1185">Reference proteome</keyword>
<proteinExistence type="predicted"/>